<sequence length="136" mass="15678">MRQKVEPEKVIKVFIPVFFSVVFLDQGTKIVSILLNFSTKKSQALAFGFLSPDLAYLTLLFLFLIFLFFPKEKDSDYFSFGLFLGGGAANLIDRVRLGYVLDNLPFFSLFWFNLADFSIFLSICILAIRVFFKRKV</sequence>
<evidence type="ECO:0000256" key="1">
    <source>
        <dbReference type="RuleBase" id="RU004181"/>
    </source>
</evidence>
<feature type="transmembrane region" description="Helical" evidence="2">
    <location>
        <begin position="109"/>
        <end position="132"/>
    </location>
</feature>
<keyword evidence="2" id="KW-0472">Membrane</keyword>
<comment type="similarity">
    <text evidence="1">Belongs to the peptidase A8 family.</text>
</comment>
<dbReference type="AlphaFoldDB" id="A0A1F5G2X0"/>
<feature type="transmembrane region" description="Helical" evidence="2">
    <location>
        <begin position="77"/>
        <end position="97"/>
    </location>
</feature>
<dbReference type="InterPro" id="IPR001872">
    <property type="entry name" value="Peptidase_A8"/>
</dbReference>
<feature type="transmembrane region" description="Helical" evidence="2">
    <location>
        <begin position="12"/>
        <end position="34"/>
    </location>
</feature>
<evidence type="ECO:0000313" key="3">
    <source>
        <dbReference type="EMBL" id="OGD86175.1"/>
    </source>
</evidence>
<comment type="caution">
    <text evidence="3">The sequence shown here is derived from an EMBL/GenBank/DDBJ whole genome shotgun (WGS) entry which is preliminary data.</text>
</comment>
<keyword evidence="2" id="KW-1133">Transmembrane helix</keyword>
<dbReference type="PRINTS" id="PR00781">
    <property type="entry name" value="LIPOSIGPTASE"/>
</dbReference>
<organism evidence="3 4">
    <name type="scientific">Candidatus Curtissbacteria bacterium RBG_16_39_7</name>
    <dbReference type="NCBI Taxonomy" id="1797707"/>
    <lineage>
        <taxon>Bacteria</taxon>
        <taxon>Candidatus Curtissiibacteriota</taxon>
    </lineage>
</organism>
<proteinExistence type="inferred from homology"/>
<accession>A0A1F5G2X0</accession>
<dbReference type="Pfam" id="PF01252">
    <property type="entry name" value="Peptidase_A8"/>
    <property type="match status" value="1"/>
</dbReference>
<dbReference type="GO" id="GO:0006508">
    <property type="term" value="P:proteolysis"/>
    <property type="evidence" value="ECO:0007669"/>
    <property type="project" value="InterPro"/>
</dbReference>
<reference evidence="3 4" key="1">
    <citation type="journal article" date="2016" name="Nat. Commun.">
        <title>Thousands of microbial genomes shed light on interconnected biogeochemical processes in an aquifer system.</title>
        <authorList>
            <person name="Anantharaman K."/>
            <person name="Brown C.T."/>
            <person name="Hug L.A."/>
            <person name="Sharon I."/>
            <person name="Castelle C.J."/>
            <person name="Probst A.J."/>
            <person name="Thomas B.C."/>
            <person name="Singh A."/>
            <person name="Wilkins M.J."/>
            <person name="Karaoz U."/>
            <person name="Brodie E.L."/>
            <person name="Williams K.H."/>
            <person name="Hubbard S.S."/>
            <person name="Banfield J.F."/>
        </authorList>
    </citation>
    <scope>NUCLEOTIDE SEQUENCE [LARGE SCALE GENOMIC DNA]</scope>
</reference>
<name>A0A1F5G2X0_9BACT</name>
<evidence type="ECO:0000313" key="4">
    <source>
        <dbReference type="Proteomes" id="UP000176628"/>
    </source>
</evidence>
<dbReference type="EMBL" id="MFAV01000029">
    <property type="protein sequence ID" value="OGD86175.1"/>
    <property type="molecule type" value="Genomic_DNA"/>
</dbReference>
<dbReference type="GO" id="GO:0004190">
    <property type="term" value="F:aspartic-type endopeptidase activity"/>
    <property type="evidence" value="ECO:0007669"/>
    <property type="project" value="InterPro"/>
</dbReference>
<gene>
    <name evidence="3" type="ORF">A2Z23_02275</name>
</gene>
<dbReference type="GO" id="GO:0016020">
    <property type="term" value="C:membrane"/>
    <property type="evidence" value="ECO:0007669"/>
    <property type="project" value="InterPro"/>
</dbReference>
<protein>
    <submittedName>
        <fullName evidence="3">Uncharacterized protein</fullName>
    </submittedName>
</protein>
<feature type="transmembrane region" description="Helical" evidence="2">
    <location>
        <begin position="54"/>
        <end position="70"/>
    </location>
</feature>
<keyword evidence="2" id="KW-0812">Transmembrane</keyword>
<evidence type="ECO:0000256" key="2">
    <source>
        <dbReference type="SAM" id="Phobius"/>
    </source>
</evidence>
<dbReference type="Proteomes" id="UP000176628">
    <property type="component" value="Unassembled WGS sequence"/>
</dbReference>